<dbReference type="InterPro" id="IPR012338">
    <property type="entry name" value="Beta-lactam/transpept-like"/>
</dbReference>
<keyword evidence="7" id="KW-0378">Hydrolase</keyword>
<evidence type="ECO:0000259" key="18">
    <source>
        <dbReference type="Pfam" id="PF00905"/>
    </source>
</evidence>
<dbReference type="InterPro" id="IPR050396">
    <property type="entry name" value="Glycosyltr_51/Transpeptidase"/>
</dbReference>
<keyword evidence="3" id="KW-0645">Protease</keyword>
<feature type="compositionally biased region" description="Polar residues" evidence="16">
    <location>
        <begin position="260"/>
        <end position="275"/>
    </location>
</feature>
<dbReference type="Gene3D" id="3.40.710.10">
    <property type="entry name" value="DD-peptidase/beta-lactamase superfamily"/>
    <property type="match status" value="1"/>
</dbReference>
<dbReference type="GO" id="GO:0009002">
    <property type="term" value="F:serine-type D-Ala-D-Ala carboxypeptidase activity"/>
    <property type="evidence" value="ECO:0007669"/>
    <property type="project" value="UniProtKB-EC"/>
</dbReference>
<dbReference type="STRING" id="1121925.SAMN02746011_01672"/>
<feature type="compositionally biased region" description="Polar residues" evidence="16">
    <location>
        <begin position="307"/>
        <end position="316"/>
    </location>
</feature>
<feature type="region of interest" description="Disordered" evidence="16">
    <location>
        <begin position="150"/>
        <end position="494"/>
    </location>
</feature>
<keyword evidence="12" id="KW-0511">Multifunctional enzyme</keyword>
<dbReference type="SUPFAM" id="SSF56601">
    <property type="entry name" value="beta-lactamase/transpeptidase-like"/>
    <property type="match status" value="1"/>
</dbReference>
<dbReference type="InterPro" id="IPR001264">
    <property type="entry name" value="Glyco_trans_51"/>
</dbReference>
<feature type="compositionally biased region" description="Basic and acidic residues" evidence="16">
    <location>
        <begin position="378"/>
        <end position="387"/>
    </location>
</feature>
<dbReference type="SUPFAM" id="SSF53955">
    <property type="entry name" value="Lysozyme-like"/>
    <property type="match status" value="1"/>
</dbReference>
<gene>
    <name evidence="20" type="ORF">SAMN02746011_01672</name>
</gene>
<dbReference type="GO" id="GO:0008955">
    <property type="term" value="F:peptidoglycan glycosyltransferase activity"/>
    <property type="evidence" value="ECO:0007669"/>
    <property type="project" value="UniProtKB-EC"/>
</dbReference>
<feature type="compositionally biased region" description="Polar residues" evidence="16">
    <location>
        <begin position="388"/>
        <end position="411"/>
    </location>
</feature>
<feature type="region of interest" description="Disordered" evidence="16">
    <location>
        <begin position="1351"/>
        <end position="1406"/>
    </location>
</feature>
<evidence type="ECO:0000313" key="20">
    <source>
        <dbReference type="EMBL" id="SJZ75691.1"/>
    </source>
</evidence>
<evidence type="ECO:0000259" key="19">
    <source>
        <dbReference type="Pfam" id="PF00912"/>
    </source>
</evidence>
<keyword evidence="11 17" id="KW-0472">Membrane</keyword>
<evidence type="ECO:0000313" key="21">
    <source>
        <dbReference type="Proteomes" id="UP000189941"/>
    </source>
</evidence>
<keyword evidence="8" id="KW-0133">Cell shape</keyword>
<dbReference type="RefSeq" id="WP_234982950.1">
    <property type="nucleotide sequence ID" value="NZ_FUWO01000017.1"/>
</dbReference>
<feature type="compositionally biased region" description="Polar residues" evidence="16">
    <location>
        <begin position="243"/>
        <end position="252"/>
    </location>
</feature>
<feature type="compositionally biased region" description="Polar residues" evidence="16">
    <location>
        <begin position="324"/>
        <end position="333"/>
    </location>
</feature>
<reference evidence="21" key="1">
    <citation type="submission" date="2017-02" db="EMBL/GenBank/DDBJ databases">
        <authorList>
            <person name="Varghese N."/>
            <person name="Submissions S."/>
        </authorList>
    </citation>
    <scope>NUCLEOTIDE SEQUENCE [LARGE SCALE GENOMIC DNA]</scope>
    <source>
        <strain evidence="21">DSM 15739</strain>
    </source>
</reference>
<dbReference type="Gene3D" id="1.10.3810.10">
    <property type="entry name" value="Biosynthetic peptidoglycan transglycosylase-like"/>
    <property type="match status" value="1"/>
</dbReference>
<evidence type="ECO:0000256" key="2">
    <source>
        <dbReference type="ARBA" id="ARBA00022645"/>
    </source>
</evidence>
<evidence type="ECO:0000256" key="1">
    <source>
        <dbReference type="ARBA" id="ARBA00022475"/>
    </source>
</evidence>
<dbReference type="InterPro" id="IPR036950">
    <property type="entry name" value="PBP_transglycosylase"/>
</dbReference>
<dbReference type="Gene3D" id="3.40.50.12800">
    <property type="match status" value="1"/>
</dbReference>
<protein>
    <submittedName>
        <fullName evidence="20">Membrane carboxypeptidase (Penicillin-binding protein)</fullName>
    </submittedName>
</protein>
<evidence type="ECO:0000256" key="12">
    <source>
        <dbReference type="ARBA" id="ARBA00023268"/>
    </source>
</evidence>
<evidence type="ECO:0000256" key="17">
    <source>
        <dbReference type="SAM" id="Phobius"/>
    </source>
</evidence>
<feature type="compositionally biased region" description="Polar residues" evidence="16">
    <location>
        <begin position="341"/>
        <end position="376"/>
    </location>
</feature>
<feature type="region of interest" description="Disordered" evidence="16">
    <location>
        <begin position="1"/>
        <end position="84"/>
    </location>
</feature>
<evidence type="ECO:0000256" key="13">
    <source>
        <dbReference type="ARBA" id="ARBA00023316"/>
    </source>
</evidence>
<name>A0A1T4N907_9LACT</name>
<evidence type="ECO:0000256" key="16">
    <source>
        <dbReference type="SAM" id="MobiDB-lite"/>
    </source>
</evidence>
<evidence type="ECO:0000256" key="9">
    <source>
        <dbReference type="ARBA" id="ARBA00022984"/>
    </source>
</evidence>
<dbReference type="GO" id="GO:0008658">
    <property type="term" value="F:penicillin binding"/>
    <property type="evidence" value="ECO:0007669"/>
    <property type="project" value="InterPro"/>
</dbReference>
<dbReference type="GO" id="GO:0008360">
    <property type="term" value="P:regulation of cell shape"/>
    <property type="evidence" value="ECO:0007669"/>
    <property type="project" value="UniProtKB-KW"/>
</dbReference>
<feature type="compositionally biased region" description="Basic and acidic residues" evidence="16">
    <location>
        <begin position="428"/>
        <end position="444"/>
    </location>
</feature>
<evidence type="ECO:0000256" key="8">
    <source>
        <dbReference type="ARBA" id="ARBA00022960"/>
    </source>
</evidence>
<keyword evidence="13" id="KW-0961">Cell wall biogenesis/degradation</keyword>
<evidence type="ECO:0000256" key="6">
    <source>
        <dbReference type="ARBA" id="ARBA00022692"/>
    </source>
</evidence>
<comment type="catalytic activity">
    <reaction evidence="15">
        <text>[GlcNAc-(1-&gt;4)-Mur2Ac(oyl-L-Ala-gamma-D-Glu-L-Lys-D-Ala-D-Ala)](n)-di-trans,octa-cis-undecaprenyl diphosphate + beta-D-GlcNAc-(1-&gt;4)-Mur2Ac(oyl-L-Ala-gamma-D-Glu-L-Lys-D-Ala-D-Ala)-di-trans,octa-cis-undecaprenyl diphosphate = [GlcNAc-(1-&gt;4)-Mur2Ac(oyl-L-Ala-gamma-D-Glu-L-Lys-D-Ala-D-Ala)](n+1)-di-trans,octa-cis-undecaprenyl diphosphate + di-trans,octa-cis-undecaprenyl diphosphate + H(+)</text>
        <dbReference type="Rhea" id="RHEA:23708"/>
        <dbReference type="Rhea" id="RHEA-COMP:9602"/>
        <dbReference type="Rhea" id="RHEA-COMP:9603"/>
        <dbReference type="ChEBI" id="CHEBI:15378"/>
        <dbReference type="ChEBI" id="CHEBI:58405"/>
        <dbReference type="ChEBI" id="CHEBI:60033"/>
        <dbReference type="ChEBI" id="CHEBI:78435"/>
        <dbReference type="EC" id="2.4.99.28"/>
    </reaction>
</comment>
<feature type="domain" description="Penicillin-binding protein transpeptidase" evidence="18">
    <location>
        <begin position="966"/>
        <end position="1207"/>
    </location>
</feature>
<feature type="compositionally biased region" description="Basic and acidic residues" evidence="16">
    <location>
        <begin position="23"/>
        <end position="45"/>
    </location>
</feature>
<organism evidence="20 21">
    <name type="scientific">Globicatella sulfidifaciens DSM 15739</name>
    <dbReference type="NCBI Taxonomy" id="1121925"/>
    <lineage>
        <taxon>Bacteria</taxon>
        <taxon>Bacillati</taxon>
        <taxon>Bacillota</taxon>
        <taxon>Bacilli</taxon>
        <taxon>Lactobacillales</taxon>
        <taxon>Aerococcaceae</taxon>
        <taxon>Globicatella</taxon>
    </lineage>
</organism>
<keyword evidence="2 20" id="KW-0121">Carboxypeptidase</keyword>
<evidence type="ECO:0000256" key="15">
    <source>
        <dbReference type="ARBA" id="ARBA00049902"/>
    </source>
</evidence>
<dbReference type="PANTHER" id="PTHR32282:SF32">
    <property type="entry name" value="PENICILLIN-BINDING PROTEIN 2A"/>
    <property type="match status" value="1"/>
</dbReference>
<keyword evidence="1" id="KW-1003">Cell membrane</keyword>
<comment type="catalytic activity">
    <reaction evidence="14">
        <text>Preferential cleavage: (Ac)2-L-Lys-D-Ala-|-D-Ala. Also transpeptidation of peptidyl-alanyl moieties that are N-acyl substituents of D-alanine.</text>
        <dbReference type="EC" id="3.4.16.4"/>
    </reaction>
</comment>
<keyword evidence="4" id="KW-0328">Glycosyltransferase</keyword>
<proteinExistence type="predicted"/>
<dbReference type="GO" id="GO:0006508">
    <property type="term" value="P:proteolysis"/>
    <property type="evidence" value="ECO:0007669"/>
    <property type="project" value="UniProtKB-KW"/>
</dbReference>
<feature type="compositionally biased region" description="Polar residues" evidence="16">
    <location>
        <begin position="163"/>
        <end position="189"/>
    </location>
</feature>
<evidence type="ECO:0000256" key="3">
    <source>
        <dbReference type="ARBA" id="ARBA00022670"/>
    </source>
</evidence>
<feature type="domain" description="Glycosyl transferase family 51" evidence="19">
    <location>
        <begin position="641"/>
        <end position="821"/>
    </location>
</feature>
<dbReference type="Proteomes" id="UP000189941">
    <property type="component" value="Unassembled WGS sequence"/>
</dbReference>
<keyword evidence="5" id="KW-0808">Transferase</keyword>
<evidence type="ECO:0000256" key="5">
    <source>
        <dbReference type="ARBA" id="ARBA00022679"/>
    </source>
</evidence>
<sequence>MSKFEDEIPQNNKKNGNFYDVDFDYHEPPKPKKPELPHESKEVEPKSQTSSHIDRSIRRLQSLFTQAVDSQSPHQNPYKKNDKMDFYEREKNRDKMAKMPLPTREQIRAERERRRRLRIEELENIADASEVERTFHERNLKEDYSLYAGSTVNSPNEEIADSNIDNFSDINPVHNDQLNEKSNAASGRQSKYAHKESQQEDATYHETNSYNEALMVDDNSHQMDSIQPPDEEALANPPILDSLTPSKVNTMGKQHRENDVQSGDNVDGTSSSKIDYSSEELLTIHSDNLSKNSKSDSSIDDKQNNKVSASNVFSDNNVDHEEISSSTILSNEYSKSKDSRYSAQSNVTIDNISPTGDASFLSKSASNIVDSTSTKADTMAKVDENDRLQNQLAGQDNQNALSEQNRSLSHNDASDLEASGTIGNYDYSDSKAVKDDSGINKADSEIDNTESELDKSDSETMKSDAESDKADVESDYSNLGAKDHADGPTVPLIMDDHTENETENQSTSKNEVHSEHINDDTDNFDEVVVASSVSQNKTEIIKAKKHNKKKRKSKKESDIYSLSNLSTKEKVIFGFNVFFDVLKRFAIYILLIGLLIGALAGGIGLGYFANLVSKTPPPSKEEMAEQINRVEQQSTLYYANGNPIANVRADVVRNVTQLSDISQYIVDGLVATEDEYFYEHPGIVPKAILRAALQELLLSGTGTGGSTLTQQLVKQQMLTNDVTFFRKANEILVALRVENYFSKDEILTAYLNISPFGRNNNGENVAGILSASEGIFGKSPNEVNLAQAAFLVGLPQDPYNYTPYNQYGEINEDQTAGIERMKEVLFRMYRAQKITKEEYEQSIQYDITKDFIPTEQKSVERQTYLYQSMMNGAIEQIMRLNIADQGLTWDQVNADVDWYNEFYFEALEQLRTGGYHVYTTINKDIYDSLQTLAAKYKDQLGVSYDGVYTDPDSGEETYYVETVQAGIVVMENKTGKVLGFVAGTDYENNQIDHAFGMRRSPGSTIKPLAVYGPAVENNLINPSTVIPDTAFEITFEDGSTWTPTNYGGVVSGGLMTARTALLKSDNLPAVRIYQKLVENNIPIFDYMKKMGFDINDSYTKEDTENLAFSLGGVTTGPTVFEQTRAFTTFANNGQYIDGYFIERIEDAYGNVIYQHDVEPVKVFSEDTNYILVDMLRDTNTEGTGRTAAAHMQMGGDWIAKSGISENSRDIWYLASTPKITTGTWIGYDNRYYDYYIDINDGYGRESERIQIYWANIMNELYAQYPDIFGTEEIFVMPDSVKETEVLQETGTLPGSITVNGTNINVTQPLVKEIFKTSRPAPELKYDFIFNGTEQDAQNFWASYIAKAQEAARKQREAQQRNNSQTTTTESSETTTDGETPNESGTPAPETQPEVTEPPASTTVAPG</sequence>
<keyword evidence="10 17" id="KW-1133">Transmembrane helix</keyword>
<feature type="compositionally biased region" description="Basic and acidic residues" evidence="16">
    <location>
        <begin position="293"/>
        <end position="304"/>
    </location>
</feature>
<dbReference type="Pfam" id="PF00912">
    <property type="entry name" value="Transgly"/>
    <property type="match status" value="1"/>
</dbReference>
<dbReference type="EMBL" id="FUWO01000017">
    <property type="protein sequence ID" value="SJZ75691.1"/>
    <property type="molecule type" value="Genomic_DNA"/>
</dbReference>
<dbReference type="Pfam" id="PF00905">
    <property type="entry name" value="Transpeptidase"/>
    <property type="match status" value="1"/>
</dbReference>
<keyword evidence="21" id="KW-1185">Reference proteome</keyword>
<keyword evidence="9" id="KW-0573">Peptidoglycan synthesis</keyword>
<evidence type="ECO:0000256" key="10">
    <source>
        <dbReference type="ARBA" id="ARBA00022989"/>
    </source>
</evidence>
<evidence type="ECO:0000256" key="11">
    <source>
        <dbReference type="ARBA" id="ARBA00023136"/>
    </source>
</evidence>
<evidence type="ECO:0000256" key="4">
    <source>
        <dbReference type="ARBA" id="ARBA00022676"/>
    </source>
</evidence>
<feature type="compositionally biased region" description="Basic and acidic residues" evidence="16">
    <location>
        <begin position="193"/>
        <end position="204"/>
    </location>
</feature>
<evidence type="ECO:0000256" key="14">
    <source>
        <dbReference type="ARBA" id="ARBA00034000"/>
    </source>
</evidence>
<dbReference type="Gene3D" id="3.90.1310.40">
    <property type="match status" value="1"/>
</dbReference>
<dbReference type="InterPro" id="IPR023346">
    <property type="entry name" value="Lysozyme-like_dom_sf"/>
</dbReference>
<feature type="compositionally biased region" description="Low complexity" evidence="16">
    <location>
        <begin position="1365"/>
        <end position="1374"/>
    </location>
</feature>
<feature type="compositionally biased region" description="Polar residues" evidence="16">
    <location>
        <begin position="62"/>
        <end position="75"/>
    </location>
</feature>
<keyword evidence="6 17" id="KW-0812">Transmembrane</keyword>
<feature type="compositionally biased region" description="Basic and acidic residues" evidence="16">
    <location>
        <begin position="452"/>
        <end position="472"/>
    </location>
</feature>
<evidence type="ECO:0000256" key="7">
    <source>
        <dbReference type="ARBA" id="ARBA00022801"/>
    </source>
</evidence>
<dbReference type="InterPro" id="IPR001460">
    <property type="entry name" value="PCN-bd_Tpept"/>
</dbReference>
<feature type="transmembrane region" description="Helical" evidence="17">
    <location>
        <begin position="585"/>
        <end position="609"/>
    </location>
</feature>
<dbReference type="GO" id="GO:0071555">
    <property type="term" value="P:cell wall organization"/>
    <property type="evidence" value="ECO:0007669"/>
    <property type="project" value="UniProtKB-KW"/>
</dbReference>
<dbReference type="PANTHER" id="PTHR32282">
    <property type="entry name" value="BINDING PROTEIN TRANSPEPTIDASE, PUTATIVE-RELATED"/>
    <property type="match status" value="1"/>
</dbReference>
<dbReference type="GO" id="GO:0030288">
    <property type="term" value="C:outer membrane-bounded periplasmic space"/>
    <property type="evidence" value="ECO:0007669"/>
    <property type="project" value="TreeGrafter"/>
</dbReference>
<accession>A0A1T4N907</accession>
<dbReference type="GO" id="GO:0009252">
    <property type="term" value="P:peptidoglycan biosynthetic process"/>
    <property type="evidence" value="ECO:0007669"/>
    <property type="project" value="UniProtKB-KW"/>
</dbReference>